<dbReference type="Pfam" id="PF07244">
    <property type="entry name" value="POTRA"/>
    <property type="match status" value="1"/>
</dbReference>
<evidence type="ECO:0000313" key="3">
    <source>
        <dbReference type="EMBL" id="MTG97087.1"/>
    </source>
</evidence>
<evidence type="ECO:0000256" key="1">
    <source>
        <dbReference type="SAM" id="SignalP"/>
    </source>
</evidence>
<sequence length="860" mass="98472">MNTTLSKFLPKIALIILTSISFFACSTTKRVPRDRALLVDNTIIENTKKSSKEEIYQQLYQTPNSTFPFTGFRLRLHLYNLAKPNADSLYQVWLQEHPNTEKKLTAVLSKKQVNRLGESFIIAGINNFLIKTGEVPALYDTLKTNKSVERLKNYYFNRGYFDTKVESKIDTVGEKKVKATYTVTTGEPYYIDSIKTSITTKELESLYVESKNKSLIKPNTVFNVKNFDEERKRITNDFRNQGAYHFQELNIRYEVDTILDKKNTANINLIIDPQTVKSGDTLVERPFKLYKISEVNLFTDNSSKDKKYDLDSLQYNNFNIYSSAKLQYKPKALTDAIFITKGSTFSDQKRILTSRSISNLRIFNYPVIEYIEDQRDTTGQSLISNIYLTSRKKMTFNPSLDVTHSNIQDFGIGGSVGVLFRNVFKRAEILEVGLKGSIGSSRQMNNPNNVFFNVTEYGGDVKLTFPRVFFPIKTDRIIPKSMLPTTTMSFGISKQRNIGLDKDNFTGTINYKWLPSHHNSFSLDLLNAQYVKNTNPNNYFSVYSSSYSRLNAIAQDYKIDATKTYYDESGDLTIGDSGANYFIWDALDPNNPLGVSEEDKKVIRSIEERRVRLSENNLIIASNLVFTKTTRTSINDNNFYTLRTKVESAGALMNLIMKNASTKEGPTGKKTIMDVEFSQYIKTEIDFVKYWDLGKQRVFAIKAFGGLAVPYGNSNSIPFTRSYYSGGSNDNRGWQSYRLGPGKSGGINDFNEANMKLFFSSEYRFNIGGKWYGALFIDASNIWNVFDDVEDENYTFNGISSLRDFAVASGFGIRYDFSFFVFRLDMGFKTFNPTIDSNRKWFKEFNFRESVLNVGINYPF</sequence>
<dbReference type="RefSeq" id="WP_155091139.1">
    <property type="nucleotide sequence ID" value="NZ_CP102754.1"/>
</dbReference>
<evidence type="ECO:0000313" key="4">
    <source>
        <dbReference type="Proteomes" id="UP000438760"/>
    </source>
</evidence>
<dbReference type="AlphaFoldDB" id="A0A6I3LGX4"/>
<feature type="chain" id="PRO_5026165601" evidence="1">
    <location>
        <begin position="25"/>
        <end position="860"/>
    </location>
</feature>
<dbReference type="InterPro" id="IPR010827">
    <property type="entry name" value="BamA/TamA_POTRA"/>
</dbReference>
<dbReference type="Proteomes" id="UP000438760">
    <property type="component" value="Unassembled WGS sequence"/>
</dbReference>
<dbReference type="Gene3D" id="3.10.20.310">
    <property type="entry name" value="membrane protein fhac"/>
    <property type="match status" value="1"/>
</dbReference>
<dbReference type="PROSITE" id="PS51257">
    <property type="entry name" value="PROKAR_LIPOPROTEIN"/>
    <property type="match status" value="1"/>
</dbReference>
<name>A0A6I3LGX4_9FLAO</name>
<comment type="caution">
    <text evidence="3">The sequence shown here is derived from an EMBL/GenBank/DDBJ whole genome shotgun (WGS) entry which is preliminary data.</text>
</comment>
<feature type="domain" description="POTRA" evidence="2">
    <location>
        <begin position="130"/>
        <end position="186"/>
    </location>
</feature>
<dbReference type="OrthoDB" id="9814535at2"/>
<protein>
    <submittedName>
        <fullName evidence="3">BamA/TamA family outer membrane protein</fullName>
    </submittedName>
</protein>
<dbReference type="EMBL" id="WMJX01000003">
    <property type="protein sequence ID" value="MTG97087.1"/>
    <property type="molecule type" value="Genomic_DNA"/>
</dbReference>
<dbReference type="Gene3D" id="2.40.160.50">
    <property type="entry name" value="membrane protein fhac: a member of the omp85/tpsb transporter family"/>
    <property type="match status" value="1"/>
</dbReference>
<organism evidence="3 4">
    <name type="scientific">Myroides albus</name>
    <dbReference type="NCBI Taxonomy" id="2562892"/>
    <lineage>
        <taxon>Bacteria</taxon>
        <taxon>Pseudomonadati</taxon>
        <taxon>Bacteroidota</taxon>
        <taxon>Flavobacteriia</taxon>
        <taxon>Flavobacteriales</taxon>
        <taxon>Flavobacteriaceae</taxon>
        <taxon>Myroides</taxon>
    </lineage>
</organism>
<dbReference type="GO" id="GO:0019867">
    <property type="term" value="C:outer membrane"/>
    <property type="evidence" value="ECO:0007669"/>
    <property type="project" value="InterPro"/>
</dbReference>
<evidence type="ECO:0000259" key="2">
    <source>
        <dbReference type="Pfam" id="PF07244"/>
    </source>
</evidence>
<reference evidence="3 4" key="1">
    <citation type="submission" date="2019-11" db="EMBL/GenBank/DDBJ databases">
        <title>Genome of Strain BIT-d1.</title>
        <authorList>
            <person name="Yang Y."/>
        </authorList>
    </citation>
    <scope>NUCLEOTIDE SEQUENCE [LARGE SCALE GENOMIC DNA]</scope>
    <source>
        <strain evidence="3 4">BIT-d1</strain>
    </source>
</reference>
<accession>A0A6I3LGX4</accession>
<gene>
    <name evidence="3" type="ORF">GJV76_02870</name>
</gene>
<proteinExistence type="predicted"/>
<keyword evidence="4" id="KW-1185">Reference proteome</keyword>
<keyword evidence="1" id="KW-0732">Signal</keyword>
<feature type="signal peptide" evidence="1">
    <location>
        <begin position="1"/>
        <end position="24"/>
    </location>
</feature>